<proteinExistence type="predicted"/>
<evidence type="ECO:0008006" key="3">
    <source>
        <dbReference type="Google" id="ProtNLM"/>
    </source>
</evidence>
<organism evidence="1 2">
    <name type="scientific">Trichobilharzia regenti</name>
    <name type="common">Nasal bird schistosome</name>
    <dbReference type="NCBI Taxonomy" id="157069"/>
    <lineage>
        <taxon>Eukaryota</taxon>
        <taxon>Metazoa</taxon>
        <taxon>Spiralia</taxon>
        <taxon>Lophotrochozoa</taxon>
        <taxon>Platyhelminthes</taxon>
        <taxon>Trematoda</taxon>
        <taxon>Digenea</taxon>
        <taxon>Strigeidida</taxon>
        <taxon>Schistosomatoidea</taxon>
        <taxon>Schistosomatidae</taxon>
        <taxon>Trichobilharzia</taxon>
    </lineage>
</organism>
<reference evidence="1" key="1">
    <citation type="submission" date="2022-06" db="EMBL/GenBank/DDBJ databases">
        <authorList>
            <person name="Berger JAMES D."/>
            <person name="Berger JAMES D."/>
        </authorList>
    </citation>
    <scope>NUCLEOTIDE SEQUENCE [LARGE SCALE GENOMIC DNA]</scope>
</reference>
<evidence type="ECO:0000313" key="2">
    <source>
        <dbReference type="WBParaSite" id="TREG1_54500.1"/>
    </source>
</evidence>
<reference evidence="2" key="2">
    <citation type="submission" date="2023-11" db="UniProtKB">
        <authorList>
            <consortium name="WormBaseParasite"/>
        </authorList>
    </citation>
    <scope>IDENTIFICATION</scope>
</reference>
<evidence type="ECO:0000313" key="1">
    <source>
        <dbReference type="Proteomes" id="UP000050795"/>
    </source>
</evidence>
<accession>A0AA85K231</accession>
<dbReference type="PANTHER" id="PTHR21301:SF11">
    <property type="entry name" value="GIY-YIG DOMAIN-CONTAINING PROTEIN"/>
    <property type="match status" value="1"/>
</dbReference>
<dbReference type="Proteomes" id="UP000050795">
    <property type="component" value="Unassembled WGS sequence"/>
</dbReference>
<dbReference type="AlphaFoldDB" id="A0AA85K231"/>
<name>A0AA85K231_TRIRE</name>
<dbReference type="PANTHER" id="PTHR21301">
    <property type="entry name" value="REVERSE TRANSCRIPTASE"/>
    <property type="match status" value="1"/>
</dbReference>
<keyword evidence="1" id="KW-1185">Reference proteome</keyword>
<sequence>MILTHYILVPLLPEVLISDTTLSQRCPLDTSEITKSLKFCQESNYFTLKMNLYRQTNGAALSSPVSSIVVDLFMNRFEDNIFPSILTPEIWSKYVEHTSLVL</sequence>
<dbReference type="WBParaSite" id="TREG1_54500.1">
    <property type="protein sequence ID" value="TREG1_54500.1"/>
    <property type="gene ID" value="TREG1_54500"/>
</dbReference>
<protein>
    <recommendedName>
        <fullName evidence="3">Reverse transcriptase domain-containing protein</fullName>
    </recommendedName>
</protein>